<sequence length="1427" mass="155597">MSSCVSVTSSVPSSLSSSSLPSSSVPPTEDCREGEGERERCASASGFSEKDEANRVESSASSIGLSSPRVASILGENKQESHGQQTPEESPPTEKDRALATAGARAVEELLVACNALLSQWIRHQEREKTGGCACWRDSSRCDGDCESLVKAMNAVFDFWPLTDQAQPASLTDFCGLVSRSQQVCEAKKAFTQSQASPTPDRDDSQQSCASVPPARSLILEPSTDEMEDLFAVLTSPNRSLEKKTSNTARDPETAGQANRPSAREDHGSVILVGENSTVALRNTQPADVSPVSPDPLRPATVSSGDETRGGGPVVEDLDDDLDCSLVLPAESSVWCENLTGPDAGPRFSQEDLPLVCRPLTDANGPSRRSSKPPLHRTVSSAAQGSRLRDDESRTLLSEVEAEENESIASWANARRKRERAASSASPSAAPSRCPEKDGGPGEADPFHGAFQRMQKIFGRGAARERHEGRDFEDRRTTLVCGATAQELVQDLPAHLRRWFARSFPFSERVDRINKELGAINAVMSRRDCFLLMLPAPGLRTGRPHARDFPTPGFDGRSTPIPEEPGGRGGENRRRNLQERRDPLRLPVGRRLPRGLPLSGKAKKNVSRRPASGFDRLRLSRYFRMSINRPNLFLEVREKSRQTIYDIHRLLSSPPLKNEAGIIYCLSIKDCEVVASHLISLEIRAAPCVDGRRHRRDCLHCRFRPRRRSPRRALRLSPLHASVSGTEIGRAGRDGFGSRCILFYSPADVQRVSKLLVRPKRGSGGERGEKGRLSRLEKMVHFCEASVECRRQLLLQAFGENLCESAVAGCGDENARGTAGDRGLSDGGPGEEGADGDLGLQTRAKAENSWMRKGKICARSCDNCWKKTHLTVQVSARKEARDGRKQAAGRVERYHDVTVYAQKLVHLLLAQERTCGTGYGSGLTRKQLCDAARGSVRQQPLQDKLRHNEHLGCMKSIATGDIETLIRHMVKDRWLVETVVSKKGRFASYVILRPGEAAHTPLMGPKPLIVPNFLRPSSSPRPRSPKISSLSVSLDRSSANEESSAQNGEGRESPEEVDSSVPFLYSQLSTASKGRQEAAPSAPPRKKHRFVVVPEVLEDSPTNSGAGLAPCASSAGASNGGDPDLDGDLDGLLGLPLGSNENIPSFPEKKELSSWGEVETARSGSLAAKRSSRPTSLQQLLREERRDHGAKGQEGRGEGQRADEGISMHSPTFSSPYTASPSCRPPSAAAMLWRALSEDTPLETDGFSDRDKAMERERSFSMCNSSLAPCDSLDTDTGKTRTSDWVGPESRPDSLPGPNPSPLSGTGGQNGSAGPQLQQKRRTHQTTLSSFVRPKKSTFGPERETQVEERTRRADGDEARDWTGAGGERRYAFLAEQRNVLTPGDEKGKEPEDSKAEVAEAIRQAQIDAMKRNGVTRKLPASWLRRP</sequence>
<feature type="domain" description="RQC" evidence="6">
    <location>
        <begin position="895"/>
        <end position="1008"/>
    </location>
</feature>
<feature type="region of interest" description="Disordered" evidence="5">
    <location>
        <begin position="234"/>
        <end position="268"/>
    </location>
</feature>
<keyword evidence="2" id="KW-0238">DNA-binding</keyword>
<dbReference type="EMBL" id="LN714488">
    <property type="protein sequence ID" value="CEL71357.1"/>
    <property type="molecule type" value="Genomic_DNA"/>
</dbReference>
<dbReference type="EMBL" id="CADU01000332">
    <property type="protein sequence ID" value="CCA30111.1"/>
    <property type="molecule type" value="Genomic_DNA"/>
</dbReference>
<dbReference type="GO" id="GO:0005634">
    <property type="term" value="C:nucleus"/>
    <property type="evidence" value="ECO:0007669"/>
    <property type="project" value="TreeGrafter"/>
</dbReference>
<dbReference type="SUPFAM" id="SSF52540">
    <property type="entry name" value="P-loop containing nucleoside triphosphate hydrolases"/>
    <property type="match status" value="1"/>
</dbReference>
<dbReference type="Gene3D" id="1.10.10.10">
    <property type="entry name" value="Winged helix-like DNA-binding domain superfamily/Winged helix DNA-binding domain"/>
    <property type="match status" value="1"/>
</dbReference>
<feature type="region of interest" description="Disordered" evidence="5">
    <location>
        <begin position="192"/>
        <end position="212"/>
    </location>
</feature>
<evidence type="ECO:0000256" key="2">
    <source>
        <dbReference type="ARBA" id="ARBA00023125"/>
    </source>
</evidence>
<dbReference type="GO" id="GO:0009378">
    <property type="term" value="F:four-way junction helicase activity"/>
    <property type="evidence" value="ECO:0007669"/>
    <property type="project" value="TreeGrafter"/>
</dbReference>
<feature type="compositionally biased region" description="Low complexity" evidence="5">
    <location>
        <begin position="585"/>
        <end position="598"/>
    </location>
</feature>
<evidence type="ECO:0000256" key="1">
    <source>
        <dbReference type="ARBA" id="ARBA00005446"/>
    </source>
</evidence>
<proteinExistence type="inferred from homology"/>
<reference evidence="9" key="3">
    <citation type="journal article" date="2015" name="PLoS ONE">
        <title>Comprehensive Evaluation of Toxoplasma gondii VEG and Neospora caninum LIV Genomes with Tachyzoite Stage Transcriptome and Proteome Defines Novel Transcript Features.</title>
        <authorList>
            <person name="Ramaprasad A."/>
            <person name="Mourier T."/>
            <person name="Naeem R."/>
            <person name="Malas T.B."/>
            <person name="Moussa E."/>
            <person name="Panigrahi A."/>
            <person name="Vermont S.J."/>
            <person name="Otto T.D."/>
            <person name="Wastling J."/>
            <person name="Pain A."/>
        </authorList>
    </citation>
    <scope>NUCLEOTIDE SEQUENCE</scope>
    <source>
        <strain evidence="9">Liverpool</strain>
    </source>
</reference>
<feature type="region of interest" description="Disordered" evidence="5">
    <location>
        <begin position="1013"/>
        <end position="1368"/>
    </location>
</feature>
<reference evidence="8" key="1">
    <citation type="submission" date="2011-03" db="EMBL/GenBank/DDBJ databases">
        <title>Comparative genomics and transcriptomics of Neospora caninum and Toxoplasma gondii.</title>
        <authorList>
            <person name="Reid A.J."/>
            <person name="Sohal A."/>
            <person name="Harris D."/>
            <person name="Quail M."/>
            <person name="Sanders M."/>
            <person name="Berriman M."/>
            <person name="Wastling J.M."/>
            <person name="Pain A."/>
        </authorList>
    </citation>
    <scope>NUCLEOTIDE SEQUENCE</scope>
    <source>
        <strain evidence="8">Liverpool</strain>
    </source>
</reference>
<dbReference type="GO" id="GO:0005737">
    <property type="term" value="C:cytoplasm"/>
    <property type="evidence" value="ECO:0007669"/>
    <property type="project" value="TreeGrafter"/>
</dbReference>
<feature type="compositionally biased region" description="Low complexity" evidence="5">
    <location>
        <begin position="1015"/>
        <end position="1037"/>
    </location>
</feature>
<dbReference type="GO" id="GO:0003677">
    <property type="term" value="F:DNA binding"/>
    <property type="evidence" value="ECO:0007669"/>
    <property type="project" value="UniProtKB-KW"/>
</dbReference>
<dbReference type="InterPro" id="IPR018982">
    <property type="entry name" value="RQC_domain"/>
</dbReference>
<feature type="domain" description="ATP-dependent DNA helicase RecQ zinc-binding" evidence="7">
    <location>
        <begin position="746"/>
        <end position="805"/>
    </location>
</feature>
<comment type="similarity">
    <text evidence="1">Belongs to the helicase family. RecQ subfamily.</text>
</comment>
<dbReference type="PANTHER" id="PTHR13710:SF153">
    <property type="entry name" value="RECQ-LIKE DNA HELICASE BLM"/>
    <property type="match status" value="1"/>
</dbReference>
<feature type="compositionally biased region" description="Basic and acidic residues" evidence="5">
    <location>
        <begin position="240"/>
        <end position="253"/>
    </location>
</feature>
<keyword evidence="3" id="KW-0413">Isomerase</keyword>
<feature type="compositionally biased region" description="Polar residues" evidence="5">
    <location>
        <begin position="1209"/>
        <end position="1218"/>
    </location>
</feature>
<dbReference type="GO" id="GO:0006260">
    <property type="term" value="P:DNA replication"/>
    <property type="evidence" value="ECO:0007669"/>
    <property type="project" value="InterPro"/>
</dbReference>
<evidence type="ECO:0000256" key="3">
    <source>
        <dbReference type="ARBA" id="ARBA00023235"/>
    </source>
</evidence>
<feature type="compositionally biased region" description="Low complexity" evidence="5">
    <location>
        <begin position="1"/>
        <end position="28"/>
    </location>
</feature>
<dbReference type="Pfam" id="PF09382">
    <property type="entry name" value="RQC"/>
    <property type="match status" value="1"/>
</dbReference>
<dbReference type="InterPro" id="IPR036388">
    <property type="entry name" value="WH-like_DNA-bd_sf"/>
</dbReference>
<dbReference type="GO" id="GO:0043138">
    <property type="term" value="F:3'-5' DNA helicase activity"/>
    <property type="evidence" value="ECO:0007669"/>
    <property type="project" value="InterPro"/>
</dbReference>
<evidence type="ECO:0000313" key="9">
    <source>
        <dbReference type="EMBL" id="CEL71357.1"/>
    </source>
</evidence>
<dbReference type="VEuPathDB" id="ToxoDB:NCLIV_070020"/>
<evidence type="ECO:0000313" key="8">
    <source>
        <dbReference type="EMBL" id="CCA30111.1"/>
    </source>
</evidence>
<accession>F0JB90</accession>
<dbReference type="PANTHER" id="PTHR13710">
    <property type="entry name" value="DNA HELICASE RECQ FAMILY MEMBER"/>
    <property type="match status" value="1"/>
</dbReference>
<gene>
    <name evidence="9" type="ORF">BN1204_070020</name>
    <name evidence="8" type="ORF">NCLIV_070020</name>
</gene>
<evidence type="ECO:0000259" key="6">
    <source>
        <dbReference type="Pfam" id="PF09382"/>
    </source>
</evidence>
<dbReference type="Pfam" id="PF16124">
    <property type="entry name" value="RecQ_Zn_bind"/>
    <property type="match status" value="1"/>
</dbReference>
<feature type="compositionally biased region" description="Low complexity" evidence="5">
    <location>
        <begin position="1219"/>
        <end position="1230"/>
    </location>
</feature>
<feature type="region of interest" description="Disordered" evidence="5">
    <location>
        <begin position="817"/>
        <end position="840"/>
    </location>
</feature>
<feature type="compositionally biased region" description="Low complexity" evidence="5">
    <location>
        <begin position="422"/>
        <end position="433"/>
    </location>
</feature>
<organism>
    <name type="scientific">Neospora caninum (strain Liverpool)</name>
    <dbReference type="NCBI Taxonomy" id="572307"/>
    <lineage>
        <taxon>Eukaryota</taxon>
        <taxon>Sar</taxon>
        <taxon>Alveolata</taxon>
        <taxon>Apicomplexa</taxon>
        <taxon>Conoidasida</taxon>
        <taxon>Coccidia</taxon>
        <taxon>Eucoccidiorida</taxon>
        <taxon>Eimeriorina</taxon>
        <taxon>Sarcocystidae</taxon>
        <taxon>Neospora</taxon>
    </lineage>
</organism>
<dbReference type="GO" id="GO:0000724">
    <property type="term" value="P:double-strand break repair via homologous recombination"/>
    <property type="evidence" value="ECO:0007669"/>
    <property type="project" value="TreeGrafter"/>
</dbReference>
<keyword evidence="4" id="KW-0539">Nucleus</keyword>
<feature type="compositionally biased region" description="Basic and acidic residues" evidence="5">
    <location>
        <begin position="1341"/>
        <end position="1368"/>
    </location>
</feature>
<feature type="region of interest" description="Disordered" evidence="5">
    <location>
        <begin position="1"/>
        <end position="99"/>
    </location>
</feature>
<dbReference type="InterPro" id="IPR027417">
    <property type="entry name" value="P-loop_NTPase"/>
</dbReference>
<dbReference type="InterPro" id="IPR032284">
    <property type="entry name" value="RecQ_Zn-bd"/>
</dbReference>
<feature type="compositionally biased region" description="Basic and acidic residues" evidence="5">
    <location>
        <begin position="1181"/>
        <end position="1206"/>
    </location>
</feature>
<feature type="compositionally biased region" description="Basic and acidic residues" evidence="5">
    <location>
        <begin position="1247"/>
        <end position="1259"/>
    </location>
</feature>
<evidence type="ECO:0000259" key="7">
    <source>
        <dbReference type="Pfam" id="PF16124"/>
    </source>
</evidence>
<dbReference type="Gene3D" id="3.40.50.300">
    <property type="entry name" value="P-loop containing nucleotide triphosphate hydrolases"/>
    <property type="match status" value="1"/>
</dbReference>
<dbReference type="GO" id="GO:0005694">
    <property type="term" value="C:chromosome"/>
    <property type="evidence" value="ECO:0007669"/>
    <property type="project" value="TreeGrafter"/>
</dbReference>
<reference evidence="8" key="2">
    <citation type="submission" date="2011-03" db="EMBL/GenBank/DDBJ databases">
        <authorList>
            <person name="Aslett M."/>
        </authorList>
    </citation>
    <scope>NUCLEOTIDE SEQUENCE</scope>
    <source>
        <strain evidence="8">Liverpool</strain>
    </source>
</reference>
<evidence type="ECO:0000256" key="5">
    <source>
        <dbReference type="SAM" id="MobiDB-lite"/>
    </source>
</evidence>
<feature type="compositionally biased region" description="Polar residues" evidence="5">
    <location>
        <begin position="56"/>
        <end position="65"/>
    </location>
</feature>
<protein>
    <submittedName>
        <fullName evidence="8">Uncharacterized protein</fullName>
    </submittedName>
</protein>
<feature type="compositionally biased region" description="Basic and acidic residues" evidence="5">
    <location>
        <begin position="570"/>
        <end position="584"/>
    </location>
</feature>
<name>F0JB90_NEOCL</name>
<feature type="region of interest" description="Disordered" evidence="5">
    <location>
        <begin position="357"/>
        <end position="448"/>
    </location>
</feature>
<feature type="region of interest" description="Disordered" evidence="5">
    <location>
        <begin position="284"/>
        <end position="313"/>
    </location>
</feature>
<feature type="compositionally biased region" description="Basic and acidic residues" evidence="5">
    <location>
        <begin position="29"/>
        <end position="41"/>
    </location>
</feature>
<feature type="region of interest" description="Disordered" evidence="5">
    <location>
        <begin position="542"/>
        <end position="610"/>
    </location>
</feature>
<evidence type="ECO:0000256" key="4">
    <source>
        <dbReference type="ARBA" id="ARBA00023242"/>
    </source>
</evidence>